<gene>
    <name evidence="2" type="ORF">PHPALM_20509</name>
</gene>
<evidence type="ECO:0000313" key="2">
    <source>
        <dbReference type="EMBL" id="POM64025.1"/>
    </source>
</evidence>
<protein>
    <recommendedName>
        <fullName evidence="1">Reverse transcriptase domain-containing protein</fullName>
    </recommendedName>
</protein>
<dbReference type="Gene3D" id="3.10.10.10">
    <property type="entry name" value="HIV Type 1 Reverse Transcriptase, subunit A, domain 1"/>
    <property type="match status" value="1"/>
</dbReference>
<dbReference type="AlphaFoldDB" id="A0A2P4XEP8"/>
<organism evidence="2 3">
    <name type="scientific">Phytophthora palmivora</name>
    <dbReference type="NCBI Taxonomy" id="4796"/>
    <lineage>
        <taxon>Eukaryota</taxon>
        <taxon>Sar</taxon>
        <taxon>Stramenopiles</taxon>
        <taxon>Oomycota</taxon>
        <taxon>Peronosporomycetes</taxon>
        <taxon>Peronosporales</taxon>
        <taxon>Peronosporaceae</taxon>
        <taxon>Phytophthora</taxon>
    </lineage>
</organism>
<dbReference type="Pfam" id="PF00078">
    <property type="entry name" value="RVT_1"/>
    <property type="match status" value="1"/>
</dbReference>
<dbReference type="PROSITE" id="PS50878">
    <property type="entry name" value="RT_POL"/>
    <property type="match status" value="1"/>
</dbReference>
<feature type="domain" description="Reverse transcriptase" evidence="1">
    <location>
        <begin position="1"/>
        <end position="128"/>
    </location>
</feature>
<keyword evidence="3" id="KW-1185">Reference proteome</keyword>
<dbReference type="InterPro" id="IPR043502">
    <property type="entry name" value="DNA/RNA_pol_sf"/>
</dbReference>
<evidence type="ECO:0000313" key="3">
    <source>
        <dbReference type="Proteomes" id="UP000237271"/>
    </source>
</evidence>
<dbReference type="InterPro" id="IPR000477">
    <property type="entry name" value="RT_dom"/>
</dbReference>
<reference evidence="2 3" key="1">
    <citation type="journal article" date="2017" name="Genome Biol. Evol.">
        <title>Phytophthora megakarya and P. palmivora, closely related causal agents of cacao black pod rot, underwent increases in genome sizes and gene numbers by different mechanisms.</title>
        <authorList>
            <person name="Ali S.S."/>
            <person name="Shao J."/>
            <person name="Lary D.J."/>
            <person name="Kronmiller B."/>
            <person name="Shen D."/>
            <person name="Strem M.D."/>
            <person name="Amoako-Attah I."/>
            <person name="Akrofi A.Y."/>
            <person name="Begoude B.A."/>
            <person name="Ten Hoopen G.M."/>
            <person name="Coulibaly K."/>
            <person name="Kebe B.I."/>
            <person name="Melnick R.L."/>
            <person name="Guiltinan M.J."/>
            <person name="Tyler B.M."/>
            <person name="Meinhardt L.W."/>
            <person name="Bailey B.A."/>
        </authorList>
    </citation>
    <scope>NUCLEOTIDE SEQUENCE [LARGE SCALE GENOMIC DNA]</scope>
    <source>
        <strain evidence="3">sbr112.9</strain>
    </source>
</reference>
<dbReference type="SUPFAM" id="SSF56672">
    <property type="entry name" value="DNA/RNA polymerases"/>
    <property type="match status" value="1"/>
</dbReference>
<proteinExistence type="predicted"/>
<comment type="caution">
    <text evidence="2">The sequence shown here is derived from an EMBL/GenBank/DDBJ whole genome shotgun (WGS) entry which is preliminary data.</text>
</comment>
<dbReference type="PANTHER" id="PTHR33064:SF37">
    <property type="entry name" value="RIBONUCLEASE H"/>
    <property type="match status" value="1"/>
</dbReference>
<dbReference type="OrthoDB" id="165683at2759"/>
<dbReference type="EMBL" id="NCKW01011218">
    <property type="protein sequence ID" value="POM64025.1"/>
    <property type="molecule type" value="Genomic_DNA"/>
</dbReference>
<sequence length="236" mass="27260">MSDLQADLEVVKGAIFFGLYWQIALAEECQEILSYMTHQKVYTPRRVPQGCTDAALFFQATIEKCLEELLHRHFLVWIDDLLLFATDVQTYLTKLERLFELLDFFGFKLSVKISRLFKHEVRWCGKIISGSGVRHDPERVRALQDLPYQRTTGELQQFLCASNWMRDSLIDFSRVSRPLQDALETALATTARRTKRIAAGIEIRLTQEQLASYDELKQLLATSVELAFPCENLQHA</sequence>
<dbReference type="InterPro" id="IPR051320">
    <property type="entry name" value="Viral_Replic_Matur_Polypro"/>
</dbReference>
<evidence type="ECO:0000259" key="1">
    <source>
        <dbReference type="PROSITE" id="PS50878"/>
    </source>
</evidence>
<dbReference type="PANTHER" id="PTHR33064">
    <property type="entry name" value="POL PROTEIN"/>
    <property type="match status" value="1"/>
</dbReference>
<dbReference type="Gene3D" id="3.30.70.270">
    <property type="match status" value="2"/>
</dbReference>
<name>A0A2P4XEP8_9STRA</name>
<dbReference type="InterPro" id="IPR043128">
    <property type="entry name" value="Rev_trsase/Diguanyl_cyclase"/>
</dbReference>
<accession>A0A2P4XEP8</accession>
<dbReference type="Proteomes" id="UP000237271">
    <property type="component" value="Unassembled WGS sequence"/>
</dbReference>